<dbReference type="CDD" id="cd00121">
    <property type="entry name" value="MATH"/>
    <property type="match status" value="1"/>
</dbReference>
<keyword evidence="1 2" id="KW-0175">Coiled coil</keyword>
<keyword evidence="5" id="KW-1185">Reference proteome</keyword>
<feature type="coiled-coil region" evidence="2">
    <location>
        <begin position="280"/>
        <end position="342"/>
    </location>
</feature>
<evidence type="ECO:0000256" key="2">
    <source>
        <dbReference type="SAM" id="Coils"/>
    </source>
</evidence>
<comment type="caution">
    <text evidence="4">The sequence shown here is derived from an EMBL/GenBank/DDBJ whole genome shotgun (WGS) entry which is preliminary data.</text>
</comment>
<organism evidence="4 5">
    <name type="scientific">Gossypium arboreum</name>
    <name type="common">Tree cotton</name>
    <name type="synonym">Gossypium nanking</name>
    <dbReference type="NCBI Taxonomy" id="29729"/>
    <lineage>
        <taxon>Eukaryota</taxon>
        <taxon>Viridiplantae</taxon>
        <taxon>Streptophyta</taxon>
        <taxon>Embryophyta</taxon>
        <taxon>Tracheophyta</taxon>
        <taxon>Spermatophyta</taxon>
        <taxon>Magnoliopsida</taxon>
        <taxon>eudicotyledons</taxon>
        <taxon>Gunneridae</taxon>
        <taxon>Pentapetalae</taxon>
        <taxon>rosids</taxon>
        <taxon>malvids</taxon>
        <taxon>Malvales</taxon>
        <taxon>Malvaceae</taxon>
        <taxon>Malvoideae</taxon>
        <taxon>Gossypium</taxon>
    </lineage>
</organism>
<dbReference type="SMART" id="SM00061">
    <property type="entry name" value="MATH"/>
    <property type="match status" value="1"/>
</dbReference>
<dbReference type="InterPro" id="IPR050804">
    <property type="entry name" value="MCC"/>
</dbReference>
<evidence type="ECO:0000256" key="1">
    <source>
        <dbReference type="ARBA" id="ARBA00023054"/>
    </source>
</evidence>
<accession>A0ABR0NL94</accession>
<protein>
    <recommendedName>
        <fullName evidence="3">MATH domain-containing protein</fullName>
    </recommendedName>
</protein>
<feature type="domain" description="MATH" evidence="3">
    <location>
        <begin position="16"/>
        <end position="144"/>
    </location>
</feature>
<dbReference type="PANTHER" id="PTHR46236:SF35">
    <property type="entry name" value="MATH DOMAIN-CONTAINING PROTEIN"/>
    <property type="match status" value="1"/>
</dbReference>
<dbReference type="PROSITE" id="PS50144">
    <property type="entry name" value="MATH"/>
    <property type="match status" value="1"/>
</dbReference>
<evidence type="ECO:0000313" key="5">
    <source>
        <dbReference type="Proteomes" id="UP001358586"/>
    </source>
</evidence>
<dbReference type="InterPro" id="IPR008974">
    <property type="entry name" value="TRAF-like"/>
</dbReference>
<evidence type="ECO:0000259" key="3">
    <source>
        <dbReference type="PROSITE" id="PS50144"/>
    </source>
</evidence>
<dbReference type="InterPro" id="IPR002083">
    <property type="entry name" value="MATH/TRAF_dom"/>
</dbReference>
<dbReference type="SUPFAM" id="SSF49599">
    <property type="entry name" value="TRAF domain-like"/>
    <property type="match status" value="1"/>
</dbReference>
<dbReference type="Proteomes" id="UP001358586">
    <property type="component" value="Chromosome 10"/>
</dbReference>
<reference evidence="4 5" key="1">
    <citation type="submission" date="2023-03" db="EMBL/GenBank/DDBJ databases">
        <title>WGS of Gossypium arboreum.</title>
        <authorList>
            <person name="Yu D."/>
        </authorList>
    </citation>
    <scope>NUCLEOTIDE SEQUENCE [LARGE SCALE GENOMIC DNA]</scope>
    <source>
        <tissue evidence="4">Leaf</tissue>
    </source>
</reference>
<proteinExistence type="predicted"/>
<evidence type="ECO:0000313" key="4">
    <source>
        <dbReference type="EMBL" id="KAK5794989.1"/>
    </source>
</evidence>
<name>A0ABR0NL94_GOSAR</name>
<dbReference type="EMBL" id="JARKNE010000010">
    <property type="protein sequence ID" value="KAK5794989.1"/>
    <property type="molecule type" value="Genomic_DNA"/>
</dbReference>
<gene>
    <name evidence="4" type="ORF">PVK06_036243</name>
</gene>
<dbReference type="PANTHER" id="PTHR46236">
    <property type="entry name" value="TRAF-LIKE SUPERFAMILY PROTEIN"/>
    <property type="match status" value="1"/>
</dbReference>
<dbReference type="Pfam" id="PF22486">
    <property type="entry name" value="MATH_2"/>
    <property type="match status" value="1"/>
</dbReference>
<dbReference type="Gene3D" id="2.60.210.10">
    <property type="entry name" value="Apoptosis, Tumor Necrosis Factor Receptor Associated Protein 2, Chain A"/>
    <property type="match status" value="1"/>
</dbReference>
<sequence>MEGYRDLNPRDVNGQVTKVTWRIENFSRIKDKKLCSEIFTVDGNKWRLIIYPRGTKGKNVGFWSIFFAVADSATLPSGWSRYAHFGLAVIDQFHRENSKTLVIMKDFTCSVTSWGFLSFLPFCELHNPTRGYLVNDTCLVEAYVFTDRKIGFISHELIVKTDADKLKTKEADCVKAAMDNQKTTSTKPVEITNPSPTSPSCQIMATEPEEPTEEDMNTFFTSLESKLWSSNTIFSREEAKEALAKVEKGLNMAPDKNCLTEKESIKLTITHKLDCNLIRYKEVESEVVVLHVQVEEAQKKRENMLAERKEIFKSSKKMKMELEALEKHWAEYEVKTKVAEEEENIVEAEWGRIKDFISSIKGKI</sequence>